<proteinExistence type="predicted"/>
<evidence type="ECO:0000256" key="1">
    <source>
        <dbReference type="SAM" id="SignalP"/>
    </source>
</evidence>
<keyword evidence="3" id="KW-1185">Reference proteome</keyword>
<dbReference type="Proteomes" id="UP001152747">
    <property type="component" value="Unassembled WGS sequence"/>
</dbReference>
<gene>
    <name evidence="2" type="ORF">CAMP_LOCUS12931</name>
</gene>
<evidence type="ECO:0008006" key="4">
    <source>
        <dbReference type="Google" id="ProtNLM"/>
    </source>
</evidence>
<protein>
    <recommendedName>
        <fullName evidence="4">Domain of unknown function WSN domain-containing protein</fullName>
    </recommendedName>
</protein>
<feature type="chain" id="PRO_5040226822" description="Domain of unknown function WSN domain-containing protein" evidence="1">
    <location>
        <begin position="19"/>
        <end position="227"/>
    </location>
</feature>
<accession>A0A9P1N572</accession>
<reference evidence="2" key="1">
    <citation type="submission" date="2022-11" db="EMBL/GenBank/DDBJ databases">
        <authorList>
            <person name="Kikuchi T."/>
        </authorList>
    </citation>
    <scope>NUCLEOTIDE SEQUENCE</scope>
    <source>
        <strain evidence="2">PS1010</strain>
    </source>
</reference>
<evidence type="ECO:0000313" key="3">
    <source>
        <dbReference type="Proteomes" id="UP001152747"/>
    </source>
</evidence>
<dbReference type="AlphaFoldDB" id="A0A9P1N572"/>
<dbReference type="EMBL" id="CANHGI010000005">
    <property type="protein sequence ID" value="CAI5450294.1"/>
    <property type="molecule type" value="Genomic_DNA"/>
</dbReference>
<name>A0A9P1N572_9PELO</name>
<keyword evidence="1" id="KW-0732">Signal</keyword>
<feature type="signal peptide" evidence="1">
    <location>
        <begin position="1"/>
        <end position="18"/>
    </location>
</feature>
<comment type="caution">
    <text evidence="2">The sequence shown here is derived from an EMBL/GenBank/DDBJ whole genome shotgun (WGS) entry which is preliminary data.</text>
</comment>
<organism evidence="2 3">
    <name type="scientific">Caenorhabditis angaria</name>
    <dbReference type="NCBI Taxonomy" id="860376"/>
    <lineage>
        <taxon>Eukaryota</taxon>
        <taxon>Metazoa</taxon>
        <taxon>Ecdysozoa</taxon>
        <taxon>Nematoda</taxon>
        <taxon>Chromadorea</taxon>
        <taxon>Rhabditida</taxon>
        <taxon>Rhabditina</taxon>
        <taxon>Rhabditomorpha</taxon>
        <taxon>Rhabditoidea</taxon>
        <taxon>Rhabditidae</taxon>
        <taxon>Peloderinae</taxon>
        <taxon>Caenorhabditis</taxon>
    </lineage>
</organism>
<evidence type="ECO:0000313" key="2">
    <source>
        <dbReference type="EMBL" id="CAI5450294.1"/>
    </source>
</evidence>
<sequence>MKFLILVIIIIIFMTVDCRSAKNSIEEEEEHDQKQNWHRIHQDQHQNHWDHQVLRTILHQHQYQQDHKNLEHLNSEDQSEDLSQEYENFFEDLEIDSADSQEETSEEQNLEVAKEIVDSLENLAYDELSAEFPILLIPGVQGVVLGMVNLLIVDNVLPEIVREGKDFFDILRNVRNTIYGIDMDEENAEKNVATFSKTQGAYNEIDERVYDYNESDAESESCGMADS</sequence>